<dbReference type="PANTHER" id="PTHR43684">
    <property type="match status" value="1"/>
</dbReference>
<dbReference type="EMBL" id="CAJVCH010029393">
    <property type="protein sequence ID" value="CAG7706726.1"/>
    <property type="molecule type" value="Genomic_DNA"/>
</dbReference>
<dbReference type="AlphaFoldDB" id="A0A8J2J611"/>
<proteinExistence type="predicted"/>
<evidence type="ECO:0000313" key="3">
    <source>
        <dbReference type="Proteomes" id="UP000708208"/>
    </source>
</evidence>
<evidence type="ECO:0000313" key="2">
    <source>
        <dbReference type="EMBL" id="CAG7706726.1"/>
    </source>
</evidence>
<name>A0A8J2J611_9HEXA</name>
<sequence length="317" mass="35386">MRVVDCRHSFQLKSMTFYLEQAQPPKMLLRQIFVKSVKVQQWKRELGSKRCQQMFTGSFSTAAPSFIEKESHGTVKILTFNDPKRRNTINFEKTVAFMEAIKEADADPSVNIIAITGKGDIFCSGTDLAVARETPSIEDYASHLSTITCELFAAFIDCKKPIVALVNGPAIGMGVTMIGLCDTAYAASSATFTTPFTALGLCAEGASSYTFPRILGYAKASSLLLFNERINATKALEWGLVADVIPKETFEKETREKLRYMSELPIKALLYSKELIRGRERHHLHAANNKEREALSILLKSEDFVASVNNFFARKKK</sequence>
<dbReference type="OrthoDB" id="409763at2759"/>
<accession>A0A8J2J611</accession>
<dbReference type="Proteomes" id="UP000708208">
    <property type="component" value="Unassembled WGS sequence"/>
</dbReference>
<reference evidence="2" key="1">
    <citation type="submission" date="2021-06" db="EMBL/GenBank/DDBJ databases">
        <authorList>
            <person name="Hodson N. C."/>
            <person name="Mongue J. A."/>
            <person name="Jaron S. K."/>
        </authorList>
    </citation>
    <scope>NUCLEOTIDE SEQUENCE</scope>
</reference>
<protein>
    <recommendedName>
        <fullName evidence="4">Enoyl-CoA hydratase</fullName>
    </recommendedName>
</protein>
<keyword evidence="1" id="KW-0413">Isomerase</keyword>
<gene>
    <name evidence="2" type="ORF">AFUS01_LOCUS4688</name>
</gene>
<dbReference type="PANTHER" id="PTHR43684:SF1">
    <property type="entry name" value="ENOYL-COA DELTA ISOMERASE 2"/>
    <property type="match status" value="1"/>
</dbReference>
<dbReference type="InterPro" id="IPR051053">
    <property type="entry name" value="ECH/Chromodomain_protein"/>
</dbReference>
<evidence type="ECO:0000256" key="1">
    <source>
        <dbReference type="ARBA" id="ARBA00023235"/>
    </source>
</evidence>
<organism evidence="2 3">
    <name type="scientific">Allacma fusca</name>
    <dbReference type="NCBI Taxonomy" id="39272"/>
    <lineage>
        <taxon>Eukaryota</taxon>
        <taxon>Metazoa</taxon>
        <taxon>Ecdysozoa</taxon>
        <taxon>Arthropoda</taxon>
        <taxon>Hexapoda</taxon>
        <taxon>Collembola</taxon>
        <taxon>Symphypleona</taxon>
        <taxon>Sminthuridae</taxon>
        <taxon>Allacma</taxon>
    </lineage>
</organism>
<evidence type="ECO:0008006" key="4">
    <source>
        <dbReference type="Google" id="ProtNLM"/>
    </source>
</evidence>
<comment type="caution">
    <text evidence="2">The sequence shown here is derived from an EMBL/GenBank/DDBJ whole genome shotgun (WGS) entry which is preliminary data.</text>
</comment>
<dbReference type="GO" id="GO:0016853">
    <property type="term" value="F:isomerase activity"/>
    <property type="evidence" value="ECO:0007669"/>
    <property type="project" value="UniProtKB-KW"/>
</dbReference>
<dbReference type="CDD" id="cd06558">
    <property type="entry name" value="crotonase-like"/>
    <property type="match status" value="1"/>
</dbReference>
<dbReference type="Pfam" id="PF00378">
    <property type="entry name" value="ECH_1"/>
    <property type="match status" value="1"/>
</dbReference>
<keyword evidence="3" id="KW-1185">Reference proteome</keyword>
<dbReference type="InterPro" id="IPR001753">
    <property type="entry name" value="Enoyl-CoA_hydra/iso"/>
</dbReference>